<dbReference type="RefSeq" id="WP_106005556.1">
    <property type="nucleotide sequence ID" value="NZ_CP136419.1"/>
</dbReference>
<sequence length="133" mass="15330">MNNEERKQEALRWLKRAKGDLRVARLTLGDEEGPEYGLACYLAQQCAEKSLKAILISMGIKFSYKHDLEYLVEILPAENKAAFSEMELEWLSNWVTEGRYPGDWPEATQEDAKKAIEMAEAIYNNISENLRDE</sequence>
<dbReference type="SUPFAM" id="SSF81593">
    <property type="entry name" value="Nucleotidyltransferase substrate binding subunit/domain"/>
    <property type="match status" value="1"/>
</dbReference>
<feature type="domain" description="HEPN" evidence="1">
    <location>
        <begin position="17"/>
        <end position="122"/>
    </location>
</feature>
<keyword evidence="3" id="KW-1185">Reference proteome</keyword>
<dbReference type="EMBL" id="PVXM01000031">
    <property type="protein sequence ID" value="PRR71966.1"/>
    <property type="molecule type" value="Genomic_DNA"/>
</dbReference>
<dbReference type="InterPro" id="IPR007842">
    <property type="entry name" value="HEPN_dom"/>
</dbReference>
<organism evidence="2 3">
    <name type="scientific">Neomoorella humiferrea</name>
    <dbReference type="NCBI Taxonomy" id="676965"/>
    <lineage>
        <taxon>Bacteria</taxon>
        <taxon>Bacillati</taxon>
        <taxon>Bacillota</taxon>
        <taxon>Clostridia</taxon>
        <taxon>Neomoorellales</taxon>
        <taxon>Neomoorellaceae</taxon>
        <taxon>Neomoorella</taxon>
    </lineage>
</organism>
<dbReference type="AlphaFoldDB" id="A0A2T0AR53"/>
<evidence type="ECO:0000259" key="1">
    <source>
        <dbReference type="PROSITE" id="PS50910"/>
    </source>
</evidence>
<comment type="caution">
    <text evidence="2">The sequence shown here is derived from an EMBL/GenBank/DDBJ whole genome shotgun (WGS) entry which is preliminary data.</text>
</comment>
<accession>A0A2T0AR53</accession>
<gene>
    <name evidence="2" type="ORF">MOHU_15980</name>
</gene>
<dbReference type="SMART" id="SM00748">
    <property type="entry name" value="HEPN"/>
    <property type="match status" value="1"/>
</dbReference>
<dbReference type="OrthoDB" id="9808176at2"/>
<name>A0A2T0AR53_9FIRM</name>
<evidence type="ECO:0000313" key="2">
    <source>
        <dbReference type="EMBL" id="PRR71966.1"/>
    </source>
</evidence>
<dbReference type="Proteomes" id="UP000238415">
    <property type="component" value="Unassembled WGS sequence"/>
</dbReference>
<dbReference type="PROSITE" id="PS50910">
    <property type="entry name" value="HEPN"/>
    <property type="match status" value="1"/>
</dbReference>
<evidence type="ECO:0000313" key="3">
    <source>
        <dbReference type="Proteomes" id="UP000238415"/>
    </source>
</evidence>
<reference evidence="2 3" key="1">
    <citation type="submission" date="2018-03" db="EMBL/GenBank/DDBJ databases">
        <title>Genome sequence of Moorella humiferrea DSM 23265.</title>
        <authorList>
            <person name="Poehlein A."/>
            <person name="Daniel R."/>
        </authorList>
    </citation>
    <scope>NUCLEOTIDE SEQUENCE [LARGE SCALE GENOMIC DNA]</scope>
    <source>
        <strain evidence="2 3">DSM 23265</strain>
    </source>
</reference>
<dbReference type="Pfam" id="PF05168">
    <property type="entry name" value="HEPN"/>
    <property type="match status" value="1"/>
</dbReference>
<dbReference type="Gene3D" id="1.20.120.330">
    <property type="entry name" value="Nucleotidyltransferases domain 2"/>
    <property type="match status" value="1"/>
</dbReference>
<protein>
    <submittedName>
        <fullName evidence="2">HEPN domain protein</fullName>
    </submittedName>
</protein>
<proteinExistence type="predicted"/>